<dbReference type="GO" id="GO:0005789">
    <property type="term" value="C:endoplasmic reticulum membrane"/>
    <property type="evidence" value="ECO:0007669"/>
    <property type="project" value="UniProtKB-SubCell"/>
</dbReference>
<dbReference type="GO" id="GO:0005506">
    <property type="term" value="F:iron ion binding"/>
    <property type="evidence" value="ECO:0007669"/>
    <property type="project" value="InterPro"/>
</dbReference>
<keyword evidence="9" id="KW-1185">Reference proteome</keyword>
<proteinExistence type="inferred from homology"/>
<comment type="caution">
    <text evidence="8">The sequence shown here is derived from an EMBL/GenBank/DDBJ whole genome shotgun (WGS) entry which is preliminary data.</text>
</comment>
<protein>
    <submittedName>
        <fullName evidence="8">Putative cytochrome P450</fullName>
    </submittedName>
</protein>
<dbReference type="STRING" id="1231657.A0A1Y1YWU3"/>
<comment type="cofactor">
    <cofactor evidence="1 7">
        <name>heme</name>
        <dbReference type="ChEBI" id="CHEBI:30413"/>
    </cofactor>
</comment>
<evidence type="ECO:0000256" key="4">
    <source>
        <dbReference type="ARBA" id="ARBA00022516"/>
    </source>
</evidence>
<evidence type="ECO:0000313" key="9">
    <source>
        <dbReference type="Proteomes" id="UP000193144"/>
    </source>
</evidence>
<evidence type="ECO:0000256" key="3">
    <source>
        <dbReference type="ARBA" id="ARBA00010617"/>
    </source>
</evidence>
<dbReference type="Gene3D" id="1.10.630.10">
    <property type="entry name" value="Cytochrome P450"/>
    <property type="match status" value="1"/>
</dbReference>
<comment type="subcellular location">
    <subcellularLocation>
        <location evidence="2">Endoplasmic reticulum membrane</location>
        <topology evidence="2">Single-pass membrane protein</topology>
    </subcellularLocation>
</comment>
<dbReference type="PRINTS" id="PR00465">
    <property type="entry name" value="EP450IV"/>
</dbReference>
<dbReference type="PANTHER" id="PTHR24306:SF8">
    <property type="entry name" value="P450, PUTATIVE (EUROFUNG)-RELATED"/>
    <property type="match status" value="1"/>
</dbReference>
<organism evidence="8 9">
    <name type="scientific">Clohesyomyces aquaticus</name>
    <dbReference type="NCBI Taxonomy" id="1231657"/>
    <lineage>
        <taxon>Eukaryota</taxon>
        <taxon>Fungi</taxon>
        <taxon>Dikarya</taxon>
        <taxon>Ascomycota</taxon>
        <taxon>Pezizomycotina</taxon>
        <taxon>Dothideomycetes</taxon>
        <taxon>Pleosporomycetidae</taxon>
        <taxon>Pleosporales</taxon>
        <taxon>Lindgomycetaceae</taxon>
        <taxon>Clohesyomyces</taxon>
    </lineage>
</organism>
<dbReference type="AlphaFoldDB" id="A0A1Y1YWU3"/>
<name>A0A1Y1YWU3_9PLEO</name>
<keyword evidence="5 7" id="KW-0479">Metal-binding</keyword>
<reference evidence="8 9" key="1">
    <citation type="submission" date="2016-07" db="EMBL/GenBank/DDBJ databases">
        <title>Pervasive Adenine N6-methylation of Active Genes in Fungi.</title>
        <authorList>
            <consortium name="DOE Joint Genome Institute"/>
            <person name="Mondo S.J."/>
            <person name="Dannebaum R.O."/>
            <person name="Kuo R.C."/>
            <person name="Labutti K."/>
            <person name="Haridas S."/>
            <person name="Kuo A."/>
            <person name="Salamov A."/>
            <person name="Ahrendt S.R."/>
            <person name="Lipzen A."/>
            <person name="Sullivan W."/>
            <person name="Andreopoulos W.B."/>
            <person name="Clum A."/>
            <person name="Lindquist E."/>
            <person name="Daum C."/>
            <person name="Ramamoorthy G.K."/>
            <person name="Gryganskyi A."/>
            <person name="Culley D."/>
            <person name="Magnuson J.K."/>
            <person name="James T.Y."/>
            <person name="O'Malley M.A."/>
            <person name="Stajich J.E."/>
            <person name="Spatafora J.W."/>
            <person name="Visel A."/>
            <person name="Grigoriev I.V."/>
        </authorList>
    </citation>
    <scope>NUCLEOTIDE SEQUENCE [LARGE SCALE GENOMIC DNA]</scope>
    <source>
        <strain evidence="8 9">CBS 115471</strain>
    </source>
</reference>
<dbReference type="PANTHER" id="PTHR24306">
    <property type="match status" value="1"/>
</dbReference>
<evidence type="ECO:0000256" key="7">
    <source>
        <dbReference type="PIRSR" id="PIRSR602403-1"/>
    </source>
</evidence>
<keyword evidence="4" id="KW-0443">Lipid metabolism</keyword>
<dbReference type="GO" id="GO:0020037">
    <property type="term" value="F:heme binding"/>
    <property type="evidence" value="ECO:0007669"/>
    <property type="project" value="InterPro"/>
</dbReference>
<dbReference type="InterPro" id="IPR036396">
    <property type="entry name" value="Cyt_P450_sf"/>
</dbReference>
<sequence length="549" mass="61579">MRLVERAASACTSLSIADAYKVIAIILLLILVQRAAFRSQPNGIFPVWATLEIGITQYLLNERGWGRKLLSGMRRYGGSLYGISSRHQLLVNLTDVDRVMAQGHHTIDHISVQYTLLTRVFGAAETPDFKQKTFANTKELTAPVEQLFLNDAAATAALESANIPREVNSYVSFSSDSQYLKRWERSANVRFVDGDHLDKAAGVEVDLHSLTRDFGTCIAVPLFYGKDFLERCPTVIDDLWTFDNDFFPLMMIGVPKWAPFKVVREGKAARSRLHHELQALYKRIAQHQRGDAVDFDADMSDVSRAALGRSAVYERANFSLEQRGMMELPIYWGQNANTQPMLFWLLVYIYSSPGILDRVRDEISPYVELSSSGSVEITNMHISALTRNCQYLKACLFETYRLANDPTSIRYVVRPITIRDGDYKHDLKAGTFISAPHSLVSSDPLIFEEPEKFVPDRFLIPDATTGKSVARYGRLKPWGSGAAMCKGRTFAEKEILALAAAIISIWDMKPAEGEWRLPAMVPGTGVKRPTKDIRVVISRRVLSSPGKVT</sequence>
<dbReference type="CDD" id="cd11040">
    <property type="entry name" value="CYP7_CYP8-like"/>
    <property type="match status" value="1"/>
</dbReference>
<evidence type="ECO:0000256" key="2">
    <source>
        <dbReference type="ARBA" id="ARBA00004389"/>
    </source>
</evidence>
<dbReference type="GO" id="GO:0016705">
    <property type="term" value="F:oxidoreductase activity, acting on paired donors, with incorporation or reduction of molecular oxygen"/>
    <property type="evidence" value="ECO:0007669"/>
    <property type="project" value="InterPro"/>
</dbReference>
<evidence type="ECO:0000256" key="5">
    <source>
        <dbReference type="ARBA" id="ARBA00022723"/>
    </source>
</evidence>
<gene>
    <name evidence="8" type="ORF">BCR34DRAFT_627595</name>
</gene>
<dbReference type="GO" id="GO:0004497">
    <property type="term" value="F:monooxygenase activity"/>
    <property type="evidence" value="ECO:0007669"/>
    <property type="project" value="InterPro"/>
</dbReference>
<dbReference type="InterPro" id="IPR001128">
    <property type="entry name" value="Cyt_P450"/>
</dbReference>
<comment type="similarity">
    <text evidence="3">Belongs to the cytochrome P450 family.</text>
</comment>
<dbReference type="Proteomes" id="UP000193144">
    <property type="component" value="Unassembled WGS sequence"/>
</dbReference>
<dbReference type="EMBL" id="MCFA01000160">
    <property type="protein sequence ID" value="ORY02167.1"/>
    <property type="molecule type" value="Genomic_DNA"/>
</dbReference>
<dbReference type="InterPro" id="IPR002403">
    <property type="entry name" value="Cyt_P450_E_grp-IV"/>
</dbReference>
<keyword evidence="7" id="KW-0349">Heme</keyword>
<dbReference type="SUPFAM" id="SSF48264">
    <property type="entry name" value="Cytochrome P450"/>
    <property type="match status" value="1"/>
</dbReference>
<evidence type="ECO:0000256" key="6">
    <source>
        <dbReference type="ARBA" id="ARBA00023004"/>
    </source>
</evidence>
<feature type="binding site" description="axial binding residue" evidence="7">
    <location>
        <position position="485"/>
    </location>
    <ligand>
        <name>heme</name>
        <dbReference type="ChEBI" id="CHEBI:30413"/>
    </ligand>
    <ligandPart>
        <name>Fe</name>
        <dbReference type="ChEBI" id="CHEBI:18248"/>
    </ligandPart>
</feature>
<keyword evidence="6 7" id="KW-0408">Iron</keyword>
<keyword evidence="4" id="KW-0444">Lipid biosynthesis</keyword>
<dbReference type="Pfam" id="PF00067">
    <property type="entry name" value="p450"/>
    <property type="match status" value="1"/>
</dbReference>
<dbReference type="OrthoDB" id="3366823at2759"/>
<evidence type="ECO:0000313" key="8">
    <source>
        <dbReference type="EMBL" id="ORY02167.1"/>
    </source>
</evidence>
<accession>A0A1Y1YWU3</accession>
<evidence type="ECO:0000256" key="1">
    <source>
        <dbReference type="ARBA" id="ARBA00001971"/>
    </source>
</evidence>